<keyword evidence="8" id="KW-0175">Coiled coil</keyword>
<keyword evidence="5" id="KW-0812">Transmembrane</keyword>
<accession>A0ABW3Y3Q4</accession>
<dbReference type="InterPro" id="IPR051906">
    <property type="entry name" value="TolC-like"/>
</dbReference>
<dbReference type="RefSeq" id="WP_377178807.1">
    <property type="nucleotide sequence ID" value="NZ_JBHTMY010000003.1"/>
</dbReference>
<protein>
    <submittedName>
        <fullName evidence="10">TolC family protein</fullName>
    </submittedName>
</protein>
<evidence type="ECO:0000256" key="8">
    <source>
        <dbReference type="SAM" id="Coils"/>
    </source>
</evidence>
<gene>
    <name evidence="10" type="ORF">ACFQ39_10510</name>
</gene>
<keyword evidence="3" id="KW-0813">Transport</keyword>
<evidence type="ECO:0000313" key="10">
    <source>
        <dbReference type="EMBL" id="MFD1316050.1"/>
    </source>
</evidence>
<evidence type="ECO:0000256" key="1">
    <source>
        <dbReference type="ARBA" id="ARBA00004442"/>
    </source>
</evidence>
<evidence type="ECO:0000313" key="11">
    <source>
        <dbReference type="Proteomes" id="UP001597201"/>
    </source>
</evidence>
<feature type="signal peptide" evidence="9">
    <location>
        <begin position="1"/>
        <end position="19"/>
    </location>
</feature>
<evidence type="ECO:0000256" key="6">
    <source>
        <dbReference type="ARBA" id="ARBA00023136"/>
    </source>
</evidence>
<evidence type="ECO:0000256" key="9">
    <source>
        <dbReference type="SAM" id="SignalP"/>
    </source>
</evidence>
<dbReference type="InterPro" id="IPR003423">
    <property type="entry name" value="OMP_efflux"/>
</dbReference>
<dbReference type="EMBL" id="JBHTMY010000003">
    <property type="protein sequence ID" value="MFD1316050.1"/>
    <property type="molecule type" value="Genomic_DNA"/>
</dbReference>
<feature type="coiled-coil region" evidence="8">
    <location>
        <begin position="330"/>
        <end position="389"/>
    </location>
</feature>
<keyword evidence="11" id="KW-1185">Reference proteome</keyword>
<feature type="chain" id="PRO_5046519005" evidence="9">
    <location>
        <begin position="20"/>
        <end position="440"/>
    </location>
</feature>
<evidence type="ECO:0000256" key="7">
    <source>
        <dbReference type="ARBA" id="ARBA00023237"/>
    </source>
</evidence>
<evidence type="ECO:0000256" key="2">
    <source>
        <dbReference type="ARBA" id="ARBA00007613"/>
    </source>
</evidence>
<dbReference type="PANTHER" id="PTHR30026">
    <property type="entry name" value="OUTER MEMBRANE PROTEIN TOLC"/>
    <property type="match status" value="1"/>
</dbReference>
<dbReference type="PANTHER" id="PTHR30026:SF20">
    <property type="entry name" value="OUTER MEMBRANE PROTEIN TOLC"/>
    <property type="match status" value="1"/>
</dbReference>
<keyword evidence="4" id="KW-1134">Transmembrane beta strand</keyword>
<sequence length="440" mass="49922">MKKYSIFLFTLLIANLIFAQENLSKNKAVEITLENNYDIQVSNNNVKIAENNASIYNSGFLPTLDASTSAGYSDNKNEISYQDGNFLENKTQVNNYNANVGVGYLLFNGLGRKYNYKRFQELYNLSEIQAQQVIELTLLGLLTSYYEVARLTENKVNQFKSLEISKDRLLREKYKYEFGQNTQLDVLNSEVDINNDSIAYLDIERQLANTKRDLNLIMGRDVNSPFEVDTIVNYEIALNYDELLASAKEKNVLLQQAEKSVAISDLDIKINRSGWLPTVAANGGLNWNNNHFNADTFNAFSLKSQNVTGFSGGVSLNWNIFDGGRTKVLVQNAKIAAENSLVQKEQIEKELERNMANAWETYQNALFILQAEQKNVETNKRNFSRSEEQFKLGQIISVEFRLAQVNLLNAINNYNRAKYAAKIAELTVLQLSGKLLGAIY</sequence>
<keyword evidence="6" id="KW-0472">Membrane</keyword>
<keyword evidence="9" id="KW-0732">Signal</keyword>
<name>A0ABW3Y3Q4_9FLAO</name>
<evidence type="ECO:0000256" key="5">
    <source>
        <dbReference type="ARBA" id="ARBA00022692"/>
    </source>
</evidence>
<dbReference type="Gene3D" id="1.20.1600.10">
    <property type="entry name" value="Outer membrane efflux proteins (OEP)"/>
    <property type="match status" value="1"/>
</dbReference>
<evidence type="ECO:0000256" key="4">
    <source>
        <dbReference type="ARBA" id="ARBA00022452"/>
    </source>
</evidence>
<keyword evidence="7" id="KW-0998">Cell outer membrane</keyword>
<evidence type="ECO:0000256" key="3">
    <source>
        <dbReference type="ARBA" id="ARBA00022448"/>
    </source>
</evidence>
<organism evidence="10 11">
    <name type="scientific">Namhaeicola litoreus</name>
    <dbReference type="NCBI Taxonomy" id="1052145"/>
    <lineage>
        <taxon>Bacteria</taxon>
        <taxon>Pseudomonadati</taxon>
        <taxon>Bacteroidota</taxon>
        <taxon>Flavobacteriia</taxon>
        <taxon>Flavobacteriales</taxon>
        <taxon>Flavobacteriaceae</taxon>
        <taxon>Namhaeicola</taxon>
    </lineage>
</organism>
<comment type="caution">
    <text evidence="10">The sequence shown here is derived from an EMBL/GenBank/DDBJ whole genome shotgun (WGS) entry which is preliminary data.</text>
</comment>
<reference evidence="11" key="1">
    <citation type="journal article" date="2019" name="Int. J. Syst. Evol. Microbiol.">
        <title>The Global Catalogue of Microorganisms (GCM) 10K type strain sequencing project: providing services to taxonomists for standard genome sequencing and annotation.</title>
        <authorList>
            <consortium name="The Broad Institute Genomics Platform"/>
            <consortium name="The Broad Institute Genome Sequencing Center for Infectious Disease"/>
            <person name="Wu L."/>
            <person name="Ma J."/>
        </authorList>
    </citation>
    <scope>NUCLEOTIDE SEQUENCE [LARGE SCALE GENOMIC DNA]</scope>
    <source>
        <strain evidence="11">CCUG 61485</strain>
    </source>
</reference>
<comment type="similarity">
    <text evidence="2">Belongs to the outer membrane factor (OMF) (TC 1.B.17) family.</text>
</comment>
<dbReference type="Proteomes" id="UP001597201">
    <property type="component" value="Unassembled WGS sequence"/>
</dbReference>
<dbReference type="Pfam" id="PF02321">
    <property type="entry name" value="OEP"/>
    <property type="match status" value="2"/>
</dbReference>
<proteinExistence type="inferred from homology"/>
<comment type="subcellular location">
    <subcellularLocation>
        <location evidence="1">Cell outer membrane</location>
    </subcellularLocation>
</comment>
<dbReference type="SUPFAM" id="SSF56954">
    <property type="entry name" value="Outer membrane efflux proteins (OEP)"/>
    <property type="match status" value="1"/>
</dbReference>